<feature type="disulfide bond" evidence="18">
    <location>
        <begin position="61"/>
        <end position="319"/>
    </location>
</feature>
<evidence type="ECO:0000256" key="15">
    <source>
        <dbReference type="ARBA" id="ARBA00034104"/>
    </source>
</evidence>
<evidence type="ECO:0000259" key="22">
    <source>
        <dbReference type="SMART" id="SM00918"/>
    </source>
</evidence>
<dbReference type="FunFam" id="3.40.190.10:FF:000060">
    <property type="entry name" value="Glutamate receptor ionotropic, kainate 1"/>
    <property type="match status" value="1"/>
</dbReference>
<evidence type="ECO:0000256" key="16">
    <source>
        <dbReference type="PIRSR" id="PIRSR601508-1"/>
    </source>
</evidence>
<dbReference type="SMART" id="SM00079">
    <property type="entry name" value="PBPe"/>
    <property type="match status" value="1"/>
</dbReference>
<keyword evidence="18" id="KW-1015">Disulfide bond</keyword>
<dbReference type="InterPro" id="IPR001828">
    <property type="entry name" value="ANF_lig-bd_rcpt"/>
</dbReference>
<accession>A0AAV4WCG3</accession>
<dbReference type="SUPFAM" id="SSF53850">
    <property type="entry name" value="Periplasmic binding protein-like II"/>
    <property type="match status" value="1"/>
</dbReference>
<feature type="disulfide bond" evidence="18">
    <location>
        <begin position="715"/>
        <end position="773"/>
    </location>
</feature>
<keyword evidence="8" id="KW-0406">Ion transport</keyword>
<evidence type="ECO:0000256" key="12">
    <source>
        <dbReference type="ARBA" id="ARBA00023257"/>
    </source>
</evidence>
<feature type="binding site" evidence="16">
    <location>
        <position position="655"/>
    </location>
    <ligand>
        <name>L-glutamate</name>
        <dbReference type="ChEBI" id="CHEBI:29985"/>
    </ligand>
</feature>
<evidence type="ECO:0000313" key="24">
    <source>
        <dbReference type="Proteomes" id="UP001054837"/>
    </source>
</evidence>
<evidence type="ECO:0000256" key="5">
    <source>
        <dbReference type="ARBA" id="ARBA00022729"/>
    </source>
</evidence>
<dbReference type="EMBL" id="BPLQ01014428">
    <property type="protein sequence ID" value="GIY79636.1"/>
    <property type="molecule type" value="Genomic_DNA"/>
</dbReference>
<proteinExistence type="inferred from homology"/>
<dbReference type="GO" id="GO:0045211">
    <property type="term" value="C:postsynaptic membrane"/>
    <property type="evidence" value="ECO:0007669"/>
    <property type="project" value="UniProtKB-SubCell"/>
</dbReference>
<dbReference type="InterPro" id="IPR001320">
    <property type="entry name" value="Iontro_rcpt_C"/>
</dbReference>
<comment type="similarity">
    <text evidence="1">Belongs to the glutamate-gated ion channel (TC 1.A.10.1) family.</text>
</comment>
<dbReference type="Pfam" id="PF01094">
    <property type="entry name" value="ANF_receptor"/>
    <property type="match status" value="1"/>
</dbReference>
<evidence type="ECO:0000256" key="17">
    <source>
        <dbReference type="PIRSR" id="PIRSR601508-2"/>
    </source>
</evidence>
<evidence type="ECO:0000313" key="23">
    <source>
        <dbReference type="EMBL" id="GIY79636.1"/>
    </source>
</evidence>
<evidence type="ECO:0000256" key="2">
    <source>
        <dbReference type="ARBA" id="ARBA00022448"/>
    </source>
</evidence>
<evidence type="ECO:0000256" key="7">
    <source>
        <dbReference type="ARBA" id="ARBA00023018"/>
    </source>
</evidence>
<evidence type="ECO:0000256" key="1">
    <source>
        <dbReference type="ARBA" id="ARBA00008685"/>
    </source>
</evidence>
<dbReference type="PANTHER" id="PTHR18966">
    <property type="entry name" value="IONOTROPIC GLUTAMATE RECEPTOR"/>
    <property type="match status" value="1"/>
</dbReference>
<dbReference type="Proteomes" id="UP001054837">
    <property type="component" value="Unassembled WGS sequence"/>
</dbReference>
<dbReference type="PRINTS" id="PR00177">
    <property type="entry name" value="NMDARECEPTOR"/>
</dbReference>
<evidence type="ECO:0000256" key="11">
    <source>
        <dbReference type="ARBA" id="ARBA00023180"/>
    </source>
</evidence>
<evidence type="ECO:0000259" key="21">
    <source>
        <dbReference type="SMART" id="SM00079"/>
    </source>
</evidence>
<dbReference type="Pfam" id="PF10613">
    <property type="entry name" value="Lig_chan-Glu_bd"/>
    <property type="match status" value="1"/>
</dbReference>
<dbReference type="FunFam" id="3.40.190.10:FF:000178">
    <property type="entry name" value="Glutamate receptor subunit"/>
    <property type="match status" value="1"/>
</dbReference>
<evidence type="ECO:0000256" key="9">
    <source>
        <dbReference type="ARBA" id="ARBA00023136"/>
    </source>
</evidence>
<keyword evidence="6 20" id="KW-1133">Transmembrane helix</keyword>
<dbReference type="Gene3D" id="3.40.50.2300">
    <property type="match status" value="2"/>
</dbReference>
<keyword evidence="4 20" id="KW-0812">Transmembrane</keyword>
<feature type="domain" description="Ionotropic glutamate receptor C-terminal" evidence="21">
    <location>
        <begin position="399"/>
        <end position="767"/>
    </location>
</feature>
<dbReference type="Gene3D" id="3.40.190.10">
    <property type="entry name" value="Periplasmic binding protein-like II"/>
    <property type="match status" value="3"/>
</dbReference>
<keyword evidence="7" id="KW-0770">Synapse</keyword>
<keyword evidence="9 20" id="KW-0472">Membrane</keyword>
<dbReference type="GO" id="GO:0015276">
    <property type="term" value="F:ligand-gated monoatomic ion channel activity"/>
    <property type="evidence" value="ECO:0007669"/>
    <property type="project" value="InterPro"/>
</dbReference>
<comment type="caution">
    <text evidence="23">The sequence shown here is derived from an EMBL/GenBank/DDBJ whole genome shotgun (WGS) entry which is preliminary data.</text>
</comment>
<evidence type="ECO:0000256" key="13">
    <source>
        <dbReference type="ARBA" id="ARBA00023286"/>
    </source>
</evidence>
<keyword evidence="11" id="KW-0325">Glycoprotein</keyword>
<dbReference type="InterPro" id="IPR015683">
    <property type="entry name" value="Ionotropic_Glu_rcpt"/>
</dbReference>
<keyword evidence="12" id="KW-0628">Postsynaptic cell membrane</keyword>
<evidence type="ECO:0000256" key="3">
    <source>
        <dbReference type="ARBA" id="ARBA00022475"/>
    </source>
</evidence>
<feature type="domain" description="Ionotropic glutamate receptor L-glutamate and glycine-binding" evidence="22">
    <location>
        <begin position="409"/>
        <end position="473"/>
    </location>
</feature>
<feature type="binding site" evidence="16">
    <location>
        <position position="489"/>
    </location>
    <ligand>
        <name>L-glutamate</name>
        <dbReference type="ChEBI" id="CHEBI:29985"/>
    </ligand>
</feature>
<gene>
    <name evidence="23" type="primary">GRIK2</name>
    <name evidence="23" type="ORF">CDAR_197521</name>
</gene>
<keyword evidence="3" id="KW-1003">Cell membrane</keyword>
<feature type="transmembrane region" description="Helical" evidence="20">
    <location>
        <begin position="529"/>
        <end position="548"/>
    </location>
</feature>
<feature type="binding site" evidence="16">
    <location>
        <position position="703"/>
    </location>
    <ligand>
        <name>L-glutamate</name>
        <dbReference type="ChEBI" id="CHEBI:29985"/>
    </ligand>
</feature>
<dbReference type="InterPro" id="IPR001508">
    <property type="entry name" value="Iono_Glu_rcpt_met"/>
</dbReference>
<keyword evidence="13" id="KW-1071">Ligand-gated ion channel</keyword>
<dbReference type="GO" id="GO:0038023">
    <property type="term" value="F:signaling receptor activity"/>
    <property type="evidence" value="ECO:0007669"/>
    <property type="project" value="InterPro"/>
</dbReference>
<evidence type="ECO:0000256" key="6">
    <source>
        <dbReference type="ARBA" id="ARBA00022989"/>
    </source>
</evidence>
<evidence type="ECO:0000256" key="18">
    <source>
        <dbReference type="PIRSR" id="PIRSR601508-3"/>
    </source>
</evidence>
<feature type="transmembrane region" description="Helical" evidence="20">
    <location>
        <begin position="605"/>
        <end position="627"/>
    </location>
</feature>
<feature type="binding site" evidence="16">
    <location>
        <position position="484"/>
    </location>
    <ligand>
        <name>L-glutamate</name>
        <dbReference type="ChEBI" id="CHEBI:29985"/>
    </ligand>
</feature>
<reference evidence="23 24" key="1">
    <citation type="submission" date="2021-06" db="EMBL/GenBank/DDBJ databases">
        <title>Caerostris darwini draft genome.</title>
        <authorList>
            <person name="Kono N."/>
            <person name="Arakawa K."/>
        </authorList>
    </citation>
    <scope>NUCLEOTIDE SEQUENCE [LARGE SCALE GENOMIC DNA]</scope>
</reference>
<evidence type="ECO:0000256" key="14">
    <source>
        <dbReference type="ARBA" id="ARBA00023303"/>
    </source>
</evidence>
<dbReference type="SUPFAM" id="SSF53822">
    <property type="entry name" value="Periplasmic binding protein-like I"/>
    <property type="match status" value="1"/>
</dbReference>
<feature type="transmembrane region" description="Helical" evidence="20">
    <location>
        <begin position="789"/>
        <end position="809"/>
    </location>
</feature>
<keyword evidence="5" id="KW-0732">Signal</keyword>
<protein>
    <submittedName>
        <fullName evidence="23">Glutamate receptor ionotropic, kainate 2</fullName>
    </submittedName>
</protein>
<dbReference type="AlphaFoldDB" id="A0AAV4WCG3"/>
<feature type="region of interest" description="Disordered" evidence="19">
    <location>
        <begin position="844"/>
        <end position="876"/>
    </location>
</feature>
<organism evidence="23 24">
    <name type="scientific">Caerostris darwini</name>
    <dbReference type="NCBI Taxonomy" id="1538125"/>
    <lineage>
        <taxon>Eukaryota</taxon>
        <taxon>Metazoa</taxon>
        <taxon>Ecdysozoa</taxon>
        <taxon>Arthropoda</taxon>
        <taxon>Chelicerata</taxon>
        <taxon>Arachnida</taxon>
        <taxon>Araneae</taxon>
        <taxon>Araneomorphae</taxon>
        <taxon>Entelegynae</taxon>
        <taxon>Araneoidea</taxon>
        <taxon>Araneidae</taxon>
        <taxon>Caerostris</taxon>
    </lineage>
</organism>
<dbReference type="FunFam" id="1.10.287.70:FF:000010">
    <property type="entry name" value="Putative glutamate receptor ionotropic kainate 1"/>
    <property type="match status" value="1"/>
</dbReference>
<dbReference type="CDD" id="cd06382">
    <property type="entry name" value="PBP1_iGluR_Kainate"/>
    <property type="match status" value="1"/>
</dbReference>
<sequence length="876" mass="99809">MEFVPLAGGLFDTEDEEQELAFRLAVEFFNRNQIMRQKPQLVAQVERIDTGDVYNATKKVCSLLEMGVAAIFGPQDYLTSLHVGSICDEMEVPHIETRWDYKNKRDDLSINLHPSASVLSDSYLAMVKHMEWQNFTLIYEGNYGITRLQNFLKEAEKNRWRIEIYNLEEDMPYRKVFWQVKKDLQKLKEENQKIVLDVGRENLFTVLKHAQQVGMITEHQQYLITSLDLHTLDLSEFKYGKCNITGFRLVQESYTEYKHLADFMARQYKYRRVQQHGIRASILNDSETALMFDAVRMFILALQQLDQVKEIQDFPSISCNSNVNKGTDGTSLINYMKSSNMIGITGGIIFNGQGFRSVFQLDLVNLQEEGLIKFGEMLPGQIVNITKVLPYDVPLAAQTYIVTTIVAKPYVMLKNSSKGLSGNDRYEGFCVDLMEELSNILHFKYEIKLVDDEEYGADLGGGEWSGMIGEVKKGVAHMALAGLSISSKREQAVDFTMPFMNTGISILFRKPTTKVTSLFSFLSPFSTEVWIYLMGTYFAVSMVTFLVGRLTPYEWINPHPCRQDDIVVENIFNVRNSLWFNIGSLMQQGSDLIPSAFSTRTAASFWNFFTLIMVSSYTANLAAFLTVEKVIYPFNSAEELSRQKKIKYGCVKGGSTRTFFQDSNITTYKEMWKAMSSDSSYLVADNDKGYEKVYKENYAFLMESTTIEYITQRECSLTQIGGLLDNKGYGIATKKGSRELSSWLSSGILKLQELGILHTLKTRWWKQKGGGKCLDKQSGVVRELTLGNVGGVFVVLIFGLGVSVVLAFLEFRWKVMLWDNPNKDSFWKRLKNEIKFTLSFDQTNKPVPQLKKNKPAETSTGDNSRSSIPSQGTNRS</sequence>
<keyword evidence="14" id="KW-0407">Ion channel</keyword>
<evidence type="ECO:0000256" key="10">
    <source>
        <dbReference type="ARBA" id="ARBA00023170"/>
    </source>
</evidence>
<comment type="subcellular location">
    <subcellularLocation>
        <location evidence="15">Postsynaptic cell membrane</location>
        <topology evidence="15">Multi-pass membrane protein</topology>
    </subcellularLocation>
</comment>
<evidence type="ECO:0000256" key="20">
    <source>
        <dbReference type="SAM" id="Phobius"/>
    </source>
</evidence>
<dbReference type="SMART" id="SM00918">
    <property type="entry name" value="Lig_chan-Glu_bd"/>
    <property type="match status" value="1"/>
</dbReference>
<evidence type="ECO:0000256" key="4">
    <source>
        <dbReference type="ARBA" id="ARBA00022692"/>
    </source>
</evidence>
<keyword evidence="10 23" id="KW-0675">Receptor</keyword>
<feature type="site" description="Interaction with the cone snail toxin Con-ikot-ikot" evidence="17">
    <location>
        <position position="750"/>
    </location>
</feature>
<dbReference type="Pfam" id="PF00060">
    <property type="entry name" value="Lig_chan"/>
    <property type="match status" value="1"/>
</dbReference>
<dbReference type="InterPro" id="IPR019594">
    <property type="entry name" value="Glu/Gly-bd"/>
</dbReference>
<feature type="binding site" evidence="16">
    <location>
        <position position="656"/>
    </location>
    <ligand>
        <name>L-glutamate</name>
        <dbReference type="ChEBI" id="CHEBI:29985"/>
    </ligand>
</feature>
<name>A0AAV4WCG3_9ARAC</name>
<dbReference type="InterPro" id="IPR028082">
    <property type="entry name" value="Peripla_BP_I"/>
</dbReference>
<keyword evidence="24" id="KW-1185">Reference proteome</keyword>
<evidence type="ECO:0000256" key="19">
    <source>
        <dbReference type="SAM" id="MobiDB-lite"/>
    </source>
</evidence>
<evidence type="ECO:0000256" key="8">
    <source>
        <dbReference type="ARBA" id="ARBA00023065"/>
    </source>
</evidence>
<feature type="compositionally biased region" description="Polar residues" evidence="19">
    <location>
        <begin position="856"/>
        <end position="876"/>
    </location>
</feature>
<keyword evidence="2" id="KW-0813">Transport</keyword>